<evidence type="ECO:0000313" key="2">
    <source>
        <dbReference type="Proteomes" id="UP001054252"/>
    </source>
</evidence>
<keyword evidence="2" id="KW-1185">Reference proteome</keyword>
<organism evidence="1 2">
    <name type="scientific">Rubroshorea leprosula</name>
    <dbReference type="NCBI Taxonomy" id="152421"/>
    <lineage>
        <taxon>Eukaryota</taxon>
        <taxon>Viridiplantae</taxon>
        <taxon>Streptophyta</taxon>
        <taxon>Embryophyta</taxon>
        <taxon>Tracheophyta</taxon>
        <taxon>Spermatophyta</taxon>
        <taxon>Magnoliopsida</taxon>
        <taxon>eudicotyledons</taxon>
        <taxon>Gunneridae</taxon>
        <taxon>Pentapetalae</taxon>
        <taxon>rosids</taxon>
        <taxon>malvids</taxon>
        <taxon>Malvales</taxon>
        <taxon>Dipterocarpaceae</taxon>
        <taxon>Rubroshorea</taxon>
    </lineage>
</organism>
<evidence type="ECO:0000313" key="1">
    <source>
        <dbReference type="EMBL" id="GKU99357.1"/>
    </source>
</evidence>
<gene>
    <name evidence="1" type="ORF">SLEP1_g12219</name>
</gene>
<accession>A0AAV5IJS1</accession>
<reference evidence="1 2" key="1">
    <citation type="journal article" date="2021" name="Commun. Biol.">
        <title>The genome of Shorea leprosula (Dipterocarpaceae) highlights the ecological relevance of drought in aseasonal tropical rainforests.</title>
        <authorList>
            <person name="Ng K.K.S."/>
            <person name="Kobayashi M.J."/>
            <person name="Fawcett J.A."/>
            <person name="Hatakeyama M."/>
            <person name="Paape T."/>
            <person name="Ng C.H."/>
            <person name="Ang C.C."/>
            <person name="Tnah L.H."/>
            <person name="Lee C.T."/>
            <person name="Nishiyama T."/>
            <person name="Sese J."/>
            <person name="O'Brien M.J."/>
            <person name="Copetti D."/>
            <person name="Mohd Noor M.I."/>
            <person name="Ong R.C."/>
            <person name="Putra M."/>
            <person name="Sireger I.Z."/>
            <person name="Indrioko S."/>
            <person name="Kosugi Y."/>
            <person name="Izuno A."/>
            <person name="Isagi Y."/>
            <person name="Lee S.L."/>
            <person name="Shimizu K.K."/>
        </authorList>
    </citation>
    <scope>NUCLEOTIDE SEQUENCE [LARGE SCALE GENOMIC DNA]</scope>
    <source>
        <strain evidence="1">214</strain>
    </source>
</reference>
<dbReference type="SUPFAM" id="SSF56219">
    <property type="entry name" value="DNase I-like"/>
    <property type="match status" value="1"/>
</dbReference>
<dbReference type="PANTHER" id="PTHR33710">
    <property type="entry name" value="BNAC02G09200D PROTEIN"/>
    <property type="match status" value="1"/>
</dbReference>
<sequence length="658" mass="75524">MEQDSSNSTTIPVLLEQLPNNPSLETTNSSSQGPKPLSVLLFLPPQPTIVAKNWDHFSVWDLYSTDHLGNGVQVVPIPFHFPDAQMVMLPMGEWPPTLANELALETLGVLDLLIWTMKILIWNCRRVASESFKRHVMDLKGTNNPCMMLITKTKVARDRAKAIASHLYPNYHVVDADGFASGLWLLWDASQISIDIIINSDQAIHAIVKICRNLNFGPSSGKNLGPYLSTLKAFGMNDCQMLDLGFIEERFTWVNMQLDDHVIRERLDRVWCNADWKLYFSEAFVFHLPRVHSDHNPLLLDLEPFKPSFCKHPFQLEKFRMEHLEFQTLVQDCWGVEDHNTSQCLEAMLKKAKLWSHATSDNLFKRKKQILAHLEGIHRFLSMNNSSFLTSLEKDLANEYSKILKLEEDLWFMKSRINWILDGDRNSRFFHVTTLKHRSHNKILGLKDAVGVWTYEPLDLHHLANLPIEDEIWMAVTSFKPFKASRPDGFIFFSIKDSGRILKLNYVQSSSIIRNLKKGNEPFLQGIKWISVDGNSISFWKDCWLFDPPLNSILFRPLSSNDEDLWVVNVFSFAAFNSSLISDPLFDTILKTIKANPISKIGLGNDSYSWKGSRDGSFSMKVAYLMAKGVNINRYRMEMDLEGSYPTKNSIFHLAFMS</sequence>
<protein>
    <submittedName>
        <fullName evidence="1">Uncharacterized protein</fullName>
    </submittedName>
</protein>
<name>A0AAV5IJS1_9ROSI</name>
<dbReference type="PANTHER" id="PTHR33710:SF77">
    <property type="entry name" value="DNASE I-LIKE SUPERFAMILY PROTEIN"/>
    <property type="match status" value="1"/>
</dbReference>
<dbReference type="Gene3D" id="3.60.10.10">
    <property type="entry name" value="Endonuclease/exonuclease/phosphatase"/>
    <property type="match status" value="1"/>
</dbReference>
<comment type="caution">
    <text evidence="1">The sequence shown here is derived from an EMBL/GenBank/DDBJ whole genome shotgun (WGS) entry which is preliminary data.</text>
</comment>
<dbReference type="Proteomes" id="UP001054252">
    <property type="component" value="Unassembled WGS sequence"/>
</dbReference>
<dbReference type="AlphaFoldDB" id="A0AAV5IJS1"/>
<dbReference type="EMBL" id="BPVZ01000014">
    <property type="protein sequence ID" value="GKU99357.1"/>
    <property type="molecule type" value="Genomic_DNA"/>
</dbReference>
<dbReference type="InterPro" id="IPR036691">
    <property type="entry name" value="Endo/exonu/phosph_ase_sf"/>
</dbReference>
<proteinExistence type="predicted"/>